<proteinExistence type="predicted"/>
<reference evidence="1" key="2">
    <citation type="journal article" date="2015" name="Data Brief">
        <title>Shoot transcriptome of the giant reed, Arundo donax.</title>
        <authorList>
            <person name="Barrero R.A."/>
            <person name="Guerrero F.D."/>
            <person name="Moolhuijzen P."/>
            <person name="Goolsby J.A."/>
            <person name="Tidwell J."/>
            <person name="Bellgard S.E."/>
            <person name="Bellgard M.I."/>
        </authorList>
    </citation>
    <scope>NUCLEOTIDE SEQUENCE</scope>
    <source>
        <tissue evidence="1">Shoot tissue taken approximately 20 cm above the soil surface</tissue>
    </source>
</reference>
<accession>A0A0A9H9C3</accession>
<reference evidence="1" key="1">
    <citation type="submission" date="2014-09" db="EMBL/GenBank/DDBJ databases">
        <authorList>
            <person name="Magalhaes I.L.F."/>
            <person name="Oliveira U."/>
            <person name="Santos F.R."/>
            <person name="Vidigal T.H.D.A."/>
            <person name="Brescovit A.D."/>
            <person name="Santos A.J."/>
        </authorList>
    </citation>
    <scope>NUCLEOTIDE SEQUENCE</scope>
    <source>
        <tissue evidence="1">Shoot tissue taken approximately 20 cm above the soil surface</tissue>
    </source>
</reference>
<organism evidence="1">
    <name type="scientific">Arundo donax</name>
    <name type="common">Giant reed</name>
    <name type="synonym">Donax arundinaceus</name>
    <dbReference type="NCBI Taxonomy" id="35708"/>
    <lineage>
        <taxon>Eukaryota</taxon>
        <taxon>Viridiplantae</taxon>
        <taxon>Streptophyta</taxon>
        <taxon>Embryophyta</taxon>
        <taxon>Tracheophyta</taxon>
        <taxon>Spermatophyta</taxon>
        <taxon>Magnoliopsida</taxon>
        <taxon>Liliopsida</taxon>
        <taxon>Poales</taxon>
        <taxon>Poaceae</taxon>
        <taxon>PACMAD clade</taxon>
        <taxon>Arundinoideae</taxon>
        <taxon>Arundineae</taxon>
        <taxon>Arundo</taxon>
    </lineage>
</organism>
<sequence>MGIGCQTGLGNGTVNLVKSSGKQQKEMNPSLLTSAKSSFSSICRLLLTS</sequence>
<name>A0A0A9H9C3_ARUDO</name>
<dbReference type="EMBL" id="GBRH01165487">
    <property type="protein sequence ID" value="JAE32409.1"/>
    <property type="molecule type" value="Transcribed_RNA"/>
</dbReference>
<protein>
    <submittedName>
        <fullName evidence="1">Uncharacterized protein</fullName>
    </submittedName>
</protein>
<evidence type="ECO:0000313" key="1">
    <source>
        <dbReference type="EMBL" id="JAE32409.1"/>
    </source>
</evidence>
<dbReference type="AlphaFoldDB" id="A0A0A9H9C3"/>